<organism evidence="1 2">
    <name type="scientific">Panagrolaimus sp. PS1159</name>
    <dbReference type="NCBI Taxonomy" id="55785"/>
    <lineage>
        <taxon>Eukaryota</taxon>
        <taxon>Metazoa</taxon>
        <taxon>Ecdysozoa</taxon>
        <taxon>Nematoda</taxon>
        <taxon>Chromadorea</taxon>
        <taxon>Rhabditida</taxon>
        <taxon>Tylenchina</taxon>
        <taxon>Panagrolaimomorpha</taxon>
        <taxon>Panagrolaimoidea</taxon>
        <taxon>Panagrolaimidae</taxon>
        <taxon>Panagrolaimus</taxon>
    </lineage>
</organism>
<protein>
    <submittedName>
        <fullName evidence="2">VWFA domain-containing protein</fullName>
    </submittedName>
</protein>
<dbReference type="Proteomes" id="UP000887580">
    <property type="component" value="Unplaced"/>
</dbReference>
<evidence type="ECO:0000313" key="2">
    <source>
        <dbReference type="WBParaSite" id="PS1159_v2.g19659.t1"/>
    </source>
</evidence>
<accession>A0AC35FPT7</accession>
<name>A0AC35FPT7_9BILA</name>
<sequence length="869" mass="95199">MKLLLLLIVSFNFVVDGKDATDTKYAIGSEVVIASIRKVQDTCIFPNDLLFLRRLAWVESQDGNGLKSFWNSDKGRNGIWQTTSSMLSQVQNSGIQAVTDLQSQLGVNISDLSWSNGDLDIPLNDASVVRLYTSLLPAIPLDINEQATYWVNNYNPSGTAQQFISAVSQMPKCKPPGLDLIFIVDDSGSIGADIFQNVRDFLTTIISAMQKGQSNRVGIVRFDSSAFLDLSLTYDLNYANQVAASLTYSGEGTDIAAGLSMTYQQFTQFGRSNVPMVALLITDGGDSDPNIVAQADNLKNFGVNLFTVGVGSDAASDLLIWSSVPHCMYYYSLNDYSQLAQAFPELLNSQICDVTAVIPTTDTCANGTVDQGQYIFYQIPTDPSAGVTIKLEMDYGSASIYVSLTSRLPSAADYDFFANANVEIPGQIYISPNQLQTGTSNSTVYAAIIGLTPENSYTLCNEKYDTVENYTTPAPITTNSSCISLDLIFILDRSESVYPDYYNNNITNFVLDIANQFAFHDEATSGNPAYARFGVIEFASTASVTIPLGNYSRSQFKKDVSTKVAYSEAEGTTRIDDAFMAAYFQFQQNGVMKNKAFILIVDDVTTNNIQDAQDALARLEQYVTLPIGTIMTGSWGDLQDGYQRISSLLGPKNAFPSMDDDQTDILNRLDSTYPCTALPACSAIIFVEEATTAIGKPSKIAFLQLISKLVNSIEHTPNQRFALALYGQVVYKDIEYQTFENFNQTLNDFIDSISHSDTPNGGTTNLIPLLSRLNSTINERLYNSYSILLMGELQAVHNIGQATKYAQAVAATGANIYVLDQTKRLHSDFWSFFTGNAYGHVINGTNATPELLYATFSQTIMSDFLAKGC</sequence>
<reference evidence="2" key="1">
    <citation type="submission" date="2022-11" db="UniProtKB">
        <authorList>
            <consortium name="WormBaseParasite"/>
        </authorList>
    </citation>
    <scope>IDENTIFICATION</scope>
</reference>
<dbReference type="WBParaSite" id="PS1159_v2.g19659.t1">
    <property type="protein sequence ID" value="PS1159_v2.g19659.t1"/>
    <property type="gene ID" value="PS1159_v2.g19659"/>
</dbReference>
<evidence type="ECO:0000313" key="1">
    <source>
        <dbReference type="Proteomes" id="UP000887580"/>
    </source>
</evidence>
<proteinExistence type="predicted"/>